<comment type="caution">
    <text evidence="7">The sequence shown here is derived from an EMBL/GenBank/DDBJ whole genome shotgun (WGS) entry which is preliminary data.</text>
</comment>
<gene>
    <name evidence="7" type="ORF">J1605_006454</name>
</gene>
<evidence type="ECO:0000313" key="8">
    <source>
        <dbReference type="Proteomes" id="UP001159641"/>
    </source>
</evidence>
<name>A0AB34H3F8_ESCRO</name>
<evidence type="ECO:0000256" key="3">
    <source>
        <dbReference type="ARBA" id="ARBA00023242"/>
    </source>
</evidence>
<feature type="region of interest" description="Disordered" evidence="6">
    <location>
        <begin position="1"/>
        <end position="49"/>
    </location>
</feature>
<dbReference type="InterPro" id="IPR029012">
    <property type="entry name" value="Helix_hairpin_bin_sf"/>
</dbReference>
<comment type="subcellular location">
    <subcellularLocation>
        <location evidence="1">Nucleus</location>
    </subcellularLocation>
</comment>
<comment type="subunit">
    <text evidence="4">Identified in the spliceosome C complex. Component of the XAB2 complex, a multimeric protein complex composed of XAB2, PRPF19, AQR, ZNF830, ISY1, and PPIE. Identified in a pentameric intron-binding (IB) complex composed of AQR, XAB2, ISY1, ZNF830 and PPIE that is incorporated into the spliceosome as a preassembled complex. The IB complex does not contain PRPF19. Interacts with CPSF3; this interaction is in an RNA independent manner. Interacts with the microprocessor complex subunits DGCR8 and DROSHA; this interaction is in an RNA dependent manner.</text>
</comment>
<accession>A0AB34H3F8</accession>
<dbReference type="GO" id="GO:0005634">
    <property type="term" value="C:nucleus"/>
    <property type="evidence" value="ECO:0007669"/>
    <property type="project" value="UniProtKB-SubCell"/>
</dbReference>
<sequence>MGLHEPSLEHLVSCPATDSGGWKAEADGGEAGELGSGTGEEPCPSRDGSSSLALLRYGEILQGWALVQLRQTPRFQEEKISEKAQAASKRLGGEWGLARPGQLLPLESTQAAGGPSLAAPSTQRDEDETNSYRGTSRRCYRESNTSAPRPVRGTSVPLRKRGSASAPIFRTGVTVRGPDAEGGPPTGARLRFLPLPGSILNFASGPSLPALPSYPSDSEAGGAVSENLQFPSGSAAPGAAKLPGLGPRGLRAAPSLAPWEQTIVMLGGNCVVGINPDRGGQPGWDEGATEELSGTVMTQARNAEKAMTALARFRQAQLEEGKVKERRPFLASECTELPKAEKWRRQIIGEISKKVAQIQNAGLGEFRIRDLNDEINKLLREKGHWEARIKELGGPDYGHYYLKSVCKHGNSGFKDQIHFLFFLPNKKVGPKMLDHEGKEVPGNRGYKYFGAAKDLPGVRELFEREPLPPPRKTRAELMKAIDFEYYGYLDEDDGVIVPLEQEYEKKRRLVHVVAVPALVNGLVRAASGCTLLQSDEEGGQEKGGEDGQQKFIAHVPVPSQQEIEEALVRRKKMELLQKYTSETLQAQSEEARRLLGY</sequence>
<dbReference type="InterPro" id="IPR037200">
    <property type="entry name" value="Isy1_sf"/>
</dbReference>
<feature type="compositionally biased region" description="Gly residues" evidence="6">
    <location>
        <begin position="29"/>
        <end position="38"/>
    </location>
</feature>
<reference evidence="7 8" key="1">
    <citation type="submission" date="2022-11" db="EMBL/GenBank/DDBJ databases">
        <title>Whole genome sequence of Eschrichtius robustus ER-17-0199.</title>
        <authorList>
            <person name="Bruniche-Olsen A."/>
            <person name="Black A.N."/>
            <person name="Fields C.J."/>
            <person name="Walden K."/>
            <person name="Dewoody J.A."/>
        </authorList>
    </citation>
    <scope>NUCLEOTIDE SEQUENCE [LARGE SCALE GENOMIC DNA]</scope>
    <source>
        <strain evidence="7">ER-17-0199</strain>
        <tissue evidence="7">Blubber</tissue>
    </source>
</reference>
<dbReference type="AlphaFoldDB" id="A0AB34H3F8"/>
<evidence type="ECO:0000256" key="5">
    <source>
        <dbReference type="ARBA" id="ARBA00070851"/>
    </source>
</evidence>
<evidence type="ECO:0000313" key="7">
    <source>
        <dbReference type="EMBL" id="KAJ8786234.1"/>
    </source>
</evidence>
<dbReference type="Pfam" id="PF06246">
    <property type="entry name" value="Isy1"/>
    <property type="match status" value="2"/>
</dbReference>
<dbReference type="PANTHER" id="PTHR13021">
    <property type="entry name" value="PRE-MRNA-SPLICING FACTOR ISY1"/>
    <property type="match status" value="1"/>
</dbReference>
<dbReference type="Gene3D" id="1.10.287.660">
    <property type="entry name" value="Helix hairpin bin"/>
    <property type="match status" value="1"/>
</dbReference>
<dbReference type="SUPFAM" id="SSF140102">
    <property type="entry name" value="ISY1 domain-like"/>
    <property type="match status" value="1"/>
</dbReference>
<evidence type="ECO:0000256" key="1">
    <source>
        <dbReference type="ARBA" id="ARBA00004123"/>
    </source>
</evidence>
<dbReference type="EMBL" id="JAIQCJ010001995">
    <property type="protein sequence ID" value="KAJ8786234.1"/>
    <property type="molecule type" value="Genomic_DNA"/>
</dbReference>
<keyword evidence="8" id="KW-1185">Reference proteome</keyword>
<dbReference type="GO" id="GO:0000350">
    <property type="term" value="P:generation of catalytic spliceosome for second transesterification step"/>
    <property type="evidence" value="ECO:0007669"/>
    <property type="project" value="InterPro"/>
</dbReference>
<feature type="region of interest" description="Disordered" evidence="6">
    <location>
        <begin position="107"/>
        <end position="165"/>
    </location>
</feature>
<dbReference type="InterPro" id="IPR009360">
    <property type="entry name" value="Isy1"/>
</dbReference>
<organism evidence="7 8">
    <name type="scientific">Eschrichtius robustus</name>
    <name type="common">California gray whale</name>
    <name type="synonym">Eschrichtius gibbosus</name>
    <dbReference type="NCBI Taxonomy" id="9764"/>
    <lineage>
        <taxon>Eukaryota</taxon>
        <taxon>Metazoa</taxon>
        <taxon>Chordata</taxon>
        <taxon>Craniata</taxon>
        <taxon>Vertebrata</taxon>
        <taxon>Euteleostomi</taxon>
        <taxon>Mammalia</taxon>
        <taxon>Eutheria</taxon>
        <taxon>Laurasiatheria</taxon>
        <taxon>Artiodactyla</taxon>
        <taxon>Whippomorpha</taxon>
        <taxon>Cetacea</taxon>
        <taxon>Mysticeti</taxon>
        <taxon>Eschrichtiidae</taxon>
        <taxon>Eschrichtius</taxon>
    </lineage>
</organism>
<dbReference type="FunFam" id="1.10.287.660:FF:000001">
    <property type="entry name" value="pre-mRNA-splicing factor ISY1 homolog"/>
    <property type="match status" value="1"/>
</dbReference>
<dbReference type="Proteomes" id="UP001159641">
    <property type="component" value="Unassembled WGS sequence"/>
</dbReference>
<protein>
    <recommendedName>
        <fullName evidence="5">Pre-mRNA-splicing factor ISY1 homolog</fullName>
    </recommendedName>
</protein>
<proteinExistence type="inferred from homology"/>
<evidence type="ECO:0000256" key="4">
    <source>
        <dbReference type="ARBA" id="ARBA00065310"/>
    </source>
</evidence>
<evidence type="ECO:0000256" key="6">
    <source>
        <dbReference type="SAM" id="MobiDB-lite"/>
    </source>
</evidence>
<comment type="similarity">
    <text evidence="2">Belongs to the ISY1 family.</text>
</comment>
<evidence type="ECO:0000256" key="2">
    <source>
        <dbReference type="ARBA" id="ARBA00007002"/>
    </source>
</evidence>
<keyword evidence="3" id="KW-0539">Nucleus</keyword>